<evidence type="ECO:0000313" key="3">
    <source>
        <dbReference type="Proteomes" id="UP000789739"/>
    </source>
</evidence>
<feature type="compositionally biased region" description="Basic and acidic residues" evidence="1">
    <location>
        <begin position="12"/>
        <end position="25"/>
    </location>
</feature>
<protein>
    <submittedName>
        <fullName evidence="2">2643_t:CDS:1</fullName>
    </submittedName>
</protein>
<sequence>LKRKSHPSQPENRNKKFATDLRDQAESNIEYNDEDRDEYDAGLLERVEEAQLQEKADIL</sequence>
<proteinExistence type="predicted"/>
<gene>
    <name evidence="2" type="ORF">PBRASI_LOCUS8992</name>
</gene>
<reference evidence="2" key="1">
    <citation type="submission" date="2021-06" db="EMBL/GenBank/DDBJ databases">
        <authorList>
            <person name="Kallberg Y."/>
            <person name="Tangrot J."/>
            <person name="Rosling A."/>
        </authorList>
    </citation>
    <scope>NUCLEOTIDE SEQUENCE</scope>
    <source>
        <strain evidence="2">BR232B</strain>
    </source>
</reference>
<feature type="region of interest" description="Disordered" evidence="1">
    <location>
        <begin position="1"/>
        <end position="37"/>
    </location>
</feature>
<comment type="caution">
    <text evidence="2">The sequence shown here is derived from an EMBL/GenBank/DDBJ whole genome shotgun (WGS) entry which is preliminary data.</text>
</comment>
<dbReference type="Proteomes" id="UP000789739">
    <property type="component" value="Unassembled WGS sequence"/>
</dbReference>
<evidence type="ECO:0000313" key="2">
    <source>
        <dbReference type="EMBL" id="CAG8626226.1"/>
    </source>
</evidence>
<name>A0A9N9GQI5_9GLOM</name>
<dbReference type="EMBL" id="CAJVPI010001778">
    <property type="protein sequence ID" value="CAG8626226.1"/>
    <property type="molecule type" value="Genomic_DNA"/>
</dbReference>
<evidence type="ECO:0000256" key="1">
    <source>
        <dbReference type="SAM" id="MobiDB-lite"/>
    </source>
</evidence>
<keyword evidence="3" id="KW-1185">Reference proteome</keyword>
<accession>A0A9N9GQI5</accession>
<feature type="non-terminal residue" evidence="2">
    <location>
        <position position="1"/>
    </location>
</feature>
<dbReference type="OrthoDB" id="10611920at2759"/>
<organism evidence="2 3">
    <name type="scientific">Paraglomus brasilianum</name>
    <dbReference type="NCBI Taxonomy" id="144538"/>
    <lineage>
        <taxon>Eukaryota</taxon>
        <taxon>Fungi</taxon>
        <taxon>Fungi incertae sedis</taxon>
        <taxon>Mucoromycota</taxon>
        <taxon>Glomeromycotina</taxon>
        <taxon>Glomeromycetes</taxon>
        <taxon>Paraglomerales</taxon>
        <taxon>Paraglomeraceae</taxon>
        <taxon>Paraglomus</taxon>
    </lineage>
</organism>
<dbReference type="AlphaFoldDB" id="A0A9N9GQI5"/>